<dbReference type="Gene3D" id="3.40.1620.10">
    <property type="entry name" value="YefM-like domain"/>
    <property type="match status" value="1"/>
</dbReference>
<dbReference type="Pfam" id="PF02604">
    <property type="entry name" value="PhdYeFM_antitox"/>
    <property type="match status" value="1"/>
</dbReference>
<organism evidence="3 4">
    <name type="scientific">Jatrophihabitans endophyticus</name>
    <dbReference type="NCBI Taxonomy" id="1206085"/>
    <lineage>
        <taxon>Bacteria</taxon>
        <taxon>Bacillati</taxon>
        <taxon>Actinomycetota</taxon>
        <taxon>Actinomycetes</taxon>
        <taxon>Jatrophihabitantales</taxon>
        <taxon>Jatrophihabitantaceae</taxon>
        <taxon>Jatrophihabitans</taxon>
    </lineage>
</organism>
<evidence type="ECO:0000256" key="1">
    <source>
        <dbReference type="ARBA" id="ARBA00009981"/>
    </source>
</evidence>
<protein>
    <recommendedName>
        <fullName evidence="2">Antitoxin</fullName>
    </recommendedName>
</protein>
<dbReference type="InterPro" id="IPR036165">
    <property type="entry name" value="YefM-like_sf"/>
</dbReference>
<comment type="function">
    <text evidence="2">Antitoxin component of a type II toxin-antitoxin (TA) system.</text>
</comment>
<accession>A0A1M5TBM9</accession>
<evidence type="ECO:0000313" key="4">
    <source>
        <dbReference type="Proteomes" id="UP000186132"/>
    </source>
</evidence>
<dbReference type="EMBL" id="FQVU01000006">
    <property type="protein sequence ID" value="SHH48119.1"/>
    <property type="molecule type" value="Genomic_DNA"/>
</dbReference>
<dbReference type="RefSeq" id="WP_073392150.1">
    <property type="nucleotide sequence ID" value="NZ_FQVU01000006.1"/>
</dbReference>
<keyword evidence="4" id="KW-1185">Reference proteome</keyword>
<dbReference type="NCBIfam" id="TIGR01552">
    <property type="entry name" value="phd_fam"/>
    <property type="match status" value="1"/>
</dbReference>
<dbReference type="STRING" id="1206085.SAMN05443575_3962"/>
<evidence type="ECO:0000256" key="2">
    <source>
        <dbReference type="RuleBase" id="RU362080"/>
    </source>
</evidence>
<dbReference type="InterPro" id="IPR006442">
    <property type="entry name" value="Antitoxin_Phd/YefM"/>
</dbReference>
<dbReference type="Proteomes" id="UP000186132">
    <property type="component" value="Unassembled WGS sequence"/>
</dbReference>
<name>A0A1M5TBM9_9ACTN</name>
<dbReference type="SUPFAM" id="SSF143120">
    <property type="entry name" value="YefM-like"/>
    <property type="match status" value="1"/>
</dbReference>
<dbReference type="OrthoDB" id="33091at2"/>
<gene>
    <name evidence="3" type="ORF">SAMN05443575_3962</name>
</gene>
<sequence length="84" mass="9144">MPTQVNIYDAKTNLSKLIDRVLAGEQVVIARAGRPVVDLVAHTGSPIVLGGLKNQIHFDQDEFDAADSEIRRMFDVAGERDAPA</sequence>
<comment type="similarity">
    <text evidence="1 2">Belongs to the phD/YefM antitoxin family.</text>
</comment>
<evidence type="ECO:0000313" key="3">
    <source>
        <dbReference type="EMBL" id="SHH48119.1"/>
    </source>
</evidence>
<dbReference type="AlphaFoldDB" id="A0A1M5TBM9"/>
<proteinExistence type="inferred from homology"/>
<reference evidence="4" key="1">
    <citation type="submission" date="2016-11" db="EMBL/GenBank/DDBJ databases">
        <authorList>
            <person name="Varghese N."/>
            <person name="Submissions S."/>
        </authorList>
    </citation>
    <scope>NUCLEOTIDE SEQUENCE [LARGE SCALE GENOMIC DNA]</scope>
    <source>
        <strain evidence="4">DSM 45627</strain>
    </source>
</reference>